<dbReference type="InParanoid" id="A0A2R5GZJ8"/>
<feature type="non-terminal residue" evidence="1">
    <location>
        <position position="308"/>
    </location>
</feature>
<keyword evidence="2" id="KW-1185">Reference proteome</keyword>
<gene>
    <name evidence="1" type="ORF">FCC1311_114612</name>
</gene>
<evidence type="ECO:0000313" key="2">
    <source>
        <dbReference type="Proteomes" id="UP000241890"/>
    </source>
</evidence>
<dbReference type="EMBL" id="BEYU01000496">
    <property type="protein sequence ID" value="GBG35238.1"/>
    <property type="molecule type" value="Genomic_DNA"/>
</dbReference>
<accession>A0A2R5GZJ8</accession>
<proteinExistence type="predicted"/>
<protein>
    <submittedName>
        <fullName evidence="1">Uncharacterized protein</fullName>
    </submittedName>
</protein>
<name>A0A2R5GZJ8_9STRA</name>
<comment type="caution">
    <text evidence="1">The sequence shown here is derived from an EMBL/GenBank/DDBJ whole genome shotgun (WGS) entry which is preliminary data.</text>
</comment>
<evidence type="ECO:0000313" key="1">
    <source>
        <dbReference type="EMBL" id="GBG35238.1"/>
    </source>
</evidence>
<dbReference type="AlphaFoldDB" id="A0A2R5GZJ8"/>
<organism evidence="1 2">
    <name type="scientific">Hondaea fermentalgiana</name>
    <dbReference type="NCBI Taxonomy" id="2315210"/>
    <lineage>
        <taxon>Eukaryota</taxon>
        <taxon>Sar</taxon>
        <taxon>Stramenopiles</taxon>
        <taxon>Bigyra</taxon>
        <taxon>Labyrinthulomycetes</taxon>
        <taxon>Thraustochytrida</taxon>
        <taxon>Thraustochytriidae</taxon>
        <taxon>Hondaea</taxon>
    </lineage>
</organism>
<reference evidence="1 2" key="1">
    <citation type="submission" date="2017-12" db="EMBL/GenBank/DDBJ databases">
        <title>Sequencing, de novo assembly and annotation of complete genome of a new Thraustochytrid species, strain FCC1311.</title>
        <authorList>
            <person name="Sedici K."/>
            <person name="Godart F."/>
            <person name="Aiese Cigliano R."/>
            <person name="Sanseverino W."/>
            <person name="Barakat M."/>
            <person name="Ortet P."/>
            <person name="Marechal E."/>
            <person name="Cagnac O."/>
            <person name="Amato A."/>
        </authorList>
    </citation>
    <scope>NUCLEOTIDE SEQUENCE [LARGE SCALE GENOMIC DNA]</scope>
</reference>
<sequence length="308" mass="33340">MDMNVQEYMVRKYKKCERNGFNKTRCCWQKKGEVAYGTSSVQGVFECANPVFKESANTWTNLTFYVSGNIANQTGLADGFHFIPFEPVPGADINPPSACKFIRTSIQRLVAGSSDQEEIPTIDVVNLEKPATGMCTLTPFSGACQQFFDPAYCNDLESDHRCSDCSVEDCAAVCNGLAPCAGIEYYTGDNSCKLMMHPEYDGFAQFHFITPEYEEGEDPPISAIAAEEGEVSPTLTVTVNATFPAFTVGYSLKAPPSIIKGSENSGATCYGRSSETAIHSKAVEVKTDGGLGGRCKVSESANRVQKCG</sequence>
<dbReference type="Proteomes" id="UP000241890">
    <property type="component" value="Unassembled WGS sequence"/>
</dbReference>